<protein>
    <submittedName>
        <fullName evidence="3">DNA integration/recombination/inversion protein</fullName>
    </submittedName>
</protein>
<evidence type="ECO:0000313" key="4">
    <source>
        <dbReference type="Proteomes" id="UP000005259"/>
    </source>
</evidence>
<evidence type="ECO:0000259" key="2">
    <source>
        <dbReference type="Pfam" id="PF14659"/>
    </source>
</evidence>
<dbReference type="GO" id="GO:0003677">
    <property type="term" value="F:DNA binding"/>
    <property type="evidence" value="ECO:0007669"/>
    <property type="project" value="UniProtKB-KW"/>
</dbReference>
<name>A0A9W3J5Z8_BACTU</name>
<dbReference type="InterPro" id="IPR004107">
    <property type="entry name" value="Integrase_SAM-like_N"/>
</dbReference>
<dbReference type="Gene3D" id="1.10.150.130">
    <property type="match status" value="1"/>
</dbReference>
<feature type="domain" description="Integrase SAM-like N-terminal" evidence="2">
    <location>
        <begin position="20"/>
        <end position="58"/>
    </location>
</feature>
<proteinExistence type="predicted"/>
<dbReference type="GO" id="GO:0015074">
    <property type="term" value="P:DNA integration"/>
    <property type="evidence" value="ECO:0007669"/>
    <property type="project" value="InterPro"/>
</dbReference>
<sequence length="70" mass="8136">MAKKITDLNEGTFVEPSKLTLKDYLVQWLEIKRMSLEKNTYVSYSSNITHHVLPNMQKEAVKSFGKSIFE</sequence>
<dbReference type="AlphaFoldDB" id="A0A9W3J5Z8"/>
<evidence type="ECO:0000256" key="1">
    <source>
        <dbReference type="ARBA" id="ARBA00023125"/>
    </source>
</evidence>
<keyword evidence="1" id="KW-0238">DNA-binding</keyword>
<gene>
    <name evidence="3" type="ORF">BTG_06535</name>
</gene>
<reference evidence="3 4" key="1">
    <citation type="submission" date="2012-08" db="EMBL/GenBank/DDBJ databases">
        <authorList>
            <person name="Doggett N."/>
            <person name="Teshima H."/>
            <person name="Bruce D."/>
            <person name="Detter J.C."/>
            <person name="Johnson S.L."/>
            <person name="Han C."/>
        </authorList>
    </citation>
    <scope>NUCLEOTIDE SEQUENCE [LARGE SCALE GENOMIC DNA]</scope>
    <source>
        <strain evidence="3 4">HD-771</strain>
    </source>
</reference>
<dbReference type="Proteomes" id="UP000005259">
    <property type="component" value="Chromosome"/>
</dbReference>
<evidence type="ECO:0000313" key="3">
    <source>
        <dbReference type="EMBL" id="AFQ14793.1"/>
    </source>
</evidence>
<dbReference type="EMBL" id="CP003752">
    <property type="protein sequence ID" value="AFQ14793.1"/>
    <property type="molecule type" value="Genomic_DNA"/>
</dbReference>
<dbReference type="InterPro" id="IPR010998">
    <property type="entry name" value="Integrase_recombinase_N"/>
</dbReference>
<dbReference type="Pfam" id="PF14659">
    <property type="entry name" value="Phage_int_SAM_3"/>
    <property type="match status" value="1"/>
</dbReference>
<accession>A0A9W3J5Z8</accession>
<dbReference type="KEGG" id="bti:BTG_06535"/>
<organism evidence="3 4">
    <name type="scientific">Bacillus thuringiensis HD-771</name>
    <dbReference type="NCBI Taxonomy" id="1218175"/>
    <lineage>
        <taxon>Bacteria</taxon>
        <taxon>Bacillati</taxon>
        <taxon>Bacillota</taxon>
        <taxon>Bacilli</taxon>
        <taxon>Bacillales</taxon>
        <taxon>Bacillaceae</taxon>
        <taxon>Bacillus</taxon>
        <taxon>Bacillus cereus group</taxon>
    </lineage>
</organism>